<feature type="chain" id="PRO_5002174635" description="Right handed beta helix domain-containing protein" evidence="1">
    <location>
        <begin position="20"/>
        <end position="388"/>
    </location>
</feature>
<dbReference type="SUPFAM" id="SSF51126">
    <property type="entry name" value="Pectin lyase-like"/>
    <property type="match status" value="1"/>
</dbReference>
<evidence type="ECO:0000256" key="1">
    <source>
        <dbReference type="SAM" id="SignalP"/>
    </source>
</evidence>
<dbReference type="InterPro" id="IPR011050">
    <property type="entry name" value="Pectin_lyase_fold/virulence"/>
</dbReference>
<feature type="domain" description="Right handed beta helix" evidence="2">
    <location>
        <begin position="159"/>
        <end position="326"/>
    </location>
</feature>
<gene>
    <name evidence="3" type="ORF">OIDMADRAFT_149440</name>
</gene>
<accession>A0A0C3GVL4</accession>
<dbReference type="STRING" id="913774.A0A0C3GVL4"/>
<evidence type="ECO:0000313" key="3">
    <source>
        <dbReference type="EMBL" id="KIM94361.1"/>
    </source>
</evidence>
<reference evidence="3 4" key="1">
    <citation type="submission" date="2014-04" db="EMBL/GenBank/DDBJ databases">
        <authorList>
            <consortium name="DOE Joint Genome Institute"/>
            <person name="Kuo A."/>
            <person name="Martino E."/>
            <person name="Perotto S."/>
            <person name="Kohler A."/>
            <person name="Nagy L.G."/>
            <person name="Floudas D."/>
            <person name="Copeland A."/>
            <person name="Barry K.W."/>
            <person name="Cichocki N."/>
            <person name="Veneault-Fourrey C."/>
            <person name="LaButti K."/>
            <person name="Lindquist E.A."/>
            <person name="Lipzen A."/>
            <person name="Lundell T."/>
            <person name="Morin E."/>
            <person name="Murat C."/>
            <person name="Sun H."/>
            <person name="Tunlid A."/>
            <person name="Henrissat B."/>
            <person name="Grigoriev I.V."/>
            <person name="Hibbett D.S."/>
            <person name="Martin F."/>
            <person name="Nordberg H.P."/>
            <person name="Cantor M.N."/>
            <person name="Hua S.X."/>
        </authorList>
    </citation>
    <scope>NUCLEOTIDE SEQUENCE [LARGE SCALE GENOMIC DNA]</scope>
    <source>
        <strain evidence="3 4">Zn</strain>
    </source>
</reference>
<dbReference type="Proteomes" id="UP000054321">
    <property type="component" value="Unassembled WGS sequence"/>
</dbReference>
<proteinExistence type="predicted"/>
<keyword evidence="1" id="KW-0732">Signal</keyword>
<dbReference type="InParanoid" id="A0A0C3GVL4"/>
<sequence length="388" mass="39473">MFLPVCLLAIILVRQYASAACISSGDQNTINNALSSGGAGTIIQICTGVTIQITGTISFTAENQEISTAGYPTGSTRATLQIATGNDVSTLISGAGHSGIRILNIQLDGNRPNAGYLNGVIKTGGANIEIGGTSNGQVVKHVNSRNPRGWSCLHVTEGGITSNYCTNATVSNNDIGPCGQSGTNSAGQGLWADGISFACTDSLVEDNDITGSTDGGIVIFGAPGTTVTGNTITSSSTYVGFGAINLVDGTYDGKFTNVQVTNNHISGSHLFAAGISIGACVWSGPCKSPYVYTGPATVSGNTFSGHVTFPIAINGWTNGLTVSGNVVSGVNTPLSSYASDSGCDSVVKTLFSDNSLLTYYPAGLTGTYSLQSGFVQMPGNGTDFICTT</sequence>
<reference evidence="4" key="2">
    <citation type="submission" date="2015-01" db="EMBL/GenBank/DDBJ databases">
        <title>Evolutionary Origins and Diversification of the Mycorrhizal Mutualists.</title>
        <authorList>
            <consortium name="DOE Joint Genome Institute"/>
            <consortium name="Mycorrhizal Genomics Consortium"/>
            <person name="Kohler A."/>
            <person name="Kuo A."/>
            <person name="Nagy L.G."/>
            <person name="Floudas D."/>
            <person name="Copeland A."/>
            <person name="Barry K.W."/>
            <person name="Cichocki N."/>
            <person name="Veneault-Fourrey C."/>
            <person name="LaButti K."/>
            <person name="Lindquist E.A."/>
            <person name="Lipzen A."/>
            <person name="Lundell T."/>
            <person name="Morin E."/>
            <person name="Murat C."/>
            <person name="Riley R."/>
            <person name="Ohm R."/>
            <person name="Sun H."/>
            <person name="Tunlid A."/>
            <person name="Henrissat B."/>
            <person name="Grigoriev I.V."/>
            <person name="Hibbett D.S."/>
            <person name="Martin F."/>
        </authorList>
    </citation>
    <scope>NUCLEOTIDE SEQUENCE [LARGE SCALE GENOMIC DNA]</scope>
    <source>
        <strain evidence="4">Zn</strain>
    </source>
</reference>
<dbReference type="InterPro" id="IPR039448">
    <property type="entry name" value="Beta_helix"/>
</dbReference>
<dbReference type="EMBL" id="KN832890">
    <property type="protein sequence ID" value="KIM94361.1"/>
    <property type="molecule type" value="Genomic_DNA"/>
</dbReference>
<dbReference type="InterPro" id="IPR006626">
    <property type="entry name" value="PbH1"/>
</dbReference>
<evidence type="ECO:0000313" key="4">
    <source>
        <dbReference type="Proteomes" id="UP000054321"/>
    </source>
</evidence>
<protein>
    <recommendedName>
        <fullName evidence="2">Right handed beta helix domain-containing protein</fullName>
    </recommendedName>
</protein>
<dbReference type="InterPro" id="IPR012334">
    <property type="entry name" value="Pectin_lyas_fold"/>
</dbReference>
<dbReference type="SMART" id="SM00710">
    <property type="entry name" value="PbH1"/>
    <property type="match status" value="7"/>
</dbReference>
<dbReference type="HOGENOM" id="CLU_041043_0_0_1"/>
<organism evidence="3 4">
    <name type="scientific">Oidiodendron maius (strain Zn)</name>
    <dbReference type="NCBI Taxonomy" id="913774"/>
    <lineage>
        <taxon>Eukaryota</taxon>
        <taxon>Fungi</taxon>
        <taxon>Dikarya</taxon>
        <taxon>Ascomycota</taxon>
        <taxon>Pezizomycotina</taxon>
        <taxon>Leotiomycetes</taxon>
        <taxon>Leotiomycetes incertae sedis</taxon>
        <taxon>Myxotrichaceae</taxon>
        <taxon>Oidiodendron</taxon>
    </lineage>
</organism>
<dbReference type="InterPro" id="IPR022441">
    <property type="entry name" value="Para_beta_helix_rpt-2"/>
</dbReference>
<dbReference type="OrthoDB" id="3587048at2759"/>
<dbReference type="Gene3D" id="2.160.20.10">
    <property type="entry name" value="Single-stranded right-handed beta-helix, Pectin lyase-like"/>
    <property type="match status" value="1"/>
</dbReference>
<dbReference type="NCBIfam" id="TIGR03804">
    <property type="entry name" value="para_beta_helix"/>
    <property type="match status" value="1"/>
</dbReference>
<name>A0A0C3GVL4_OIDMZ</name>
<dbReference type="Pfam" id="PF13229">
    <property type="entry name" value="Beta_helix"/>
    <property type="match status" value="1"/>
</dbReference>
<dbReference type="AlphaFoldDB" id="A0A0C3GVL4"/>
<feature type="signal peptide" evidence="1">
    <location>
        <begin position="1"/>
        <end position="19"/>
    </location>
</feature>
<evidence type="ECO:0000259" key="2">
    <source>
        <dbReference type="Pfam" id="PF13229"/>
    </source>
</evidence>
<keyword evidence="4" id="KW-1185">Reference proteome</keyword>